<dbReference type="AlphaFoldDB" id="A0AAW9NRF0"/>
<evidence type="ECO:0000313" key="1">
    <source>
        <dbReference type="EMBL" id="MEC1178520.1"/>
    </source>
</evidence>
<comment type="caution">
    <text evidence="1">The sequence shown here is derived from an EMBL/GenBank/DDBJ whole genome shotgun (WGS) entry which is preliminary data.</text>
</comment>
<sequence length="106" mass="12047">MKPAVRLAQIIVDTPNWEQNPVLVKEVKKIRQLLGVSSDKCSGQMGAPQGYQYKMYRGEELVFEGTHKQMADYANVSVTTVYNRCATGRVVNGLKITRQKWEEVNE</sequence>
<keyword evidence="2" id="KW-1185">Reference proteome</keyword>
<gene>
    <name evidence="1" type="ORF">P9B03_08510</name>
</gene>
<proteinExistence type="predicted"/>
<evidence type="ECO:0000313" key="2">
    <source>
        <dbReference type="Proteomes" id="UP001344888"/>
    </source>
</evidence>
<name>A0AAW9NRF0_9BACL</name>
<accession>A0AAW9NRF0</accession>
<dbReference type="Proteomes" id="UP001344888">
    <property type="component" value="Unassembled WGS sequence"/>
</dbReference>
<protein>
    <submittedName>
        <fullName evidence="1">Uncharacterized protein</fullName>
    </submittedName>
</protein>
<reference evidence="1 2" key="1">
    <citation type="submission" date="2023-03" db="EMBL/GenBank/DDBJ databases">
        <title>Bacillus Genome Sequencing.</title>
        <authorList>
            <person name="Dunlap C."/>
        </authorList>
    </citation>
    <scope>NUCLEOTIDE SEQUENCE [LARGE SCALE GENOMIC DNA]</scope>
    <source>
        <strain evidence="1 2">B-59205</strain>
    </source>
</reference>
<organism evidence="1 2">
    <name type="scientific">Metasolibacillus meyeri</name>
    <dbReference type="NCBI Taxonomy" id="1071052"/>
    <lineage>
        <taxon>Bacteria</taxon>
        <taxon>Bacillati</taxon>
        <taxon>Bacillota</taxon>
        <taxon>Bacilli</taxon>
        <taxon>Bacillales</taxon>
        <taxon>Caryophanaceae</taxon>
        <taxon>Metasolibacillus</taxon>
    </lineage>
</organism>
<dbReference type="EMBL" id="JARSFG010000012">
    <property type="protein sequence ID" value="MEC1178520.1"/>
    <property type="molecule type" value="Genomic_DNA"/>
</dbReference>
<dbReference type="RefSeq" id="WP_326123015.1">
    <property type="nucleotide sequence ID" value="NZ_JARSFG010000012.1"/>
</dbReference>